<evidence type="ECO:0000313" key="4">
    <source>
        <dbReference type="Proteomes" id="UP000031760"/>
    </source>
</evidence>
<dbReference type="KEGG" id="nmf:NMS_1324"/>
<gene>
    <name evidence="3" type="ORF">NMS_1324</name>
</gene>
<accession>W8VVC9</accession>
<dbReference type="HOGENOM" id="CLU_1029872_0_0_10"/>
<keyword evidence="1" id="KW-0238">DNA-binding</keyword>
<dbReference type="InterPro" id="IPR018060">
    <property type="entry name" value="HTH_AraC"/>
</dbReference>
<feature type="domain" description="HTH araC/xylS-type" evidence="2">
    <location>
        <begin position="152"/>
        <end position="253"/>
    </location>
</feature>
<dbReference type="Pfam" id="PF12833">
    <property type="entry name" value="HTH_18"/>
    <property type="match status" value="1"/>
</dbReference>
<evidence type="ECO:0000256" key="1">
    <source>
        <dbReference type="ARBA" id="ARBA00023125"/>
    </source>
</evidence>
<protein>
    <submittedName>
        <fullName evidence="3">Transcriptional regulator, AraC family</fullName>
    </submittedName>
</protein>
<dbReference type="STRING" id="1454201.NMS_1324"/>
<dbReference type="PANTHER" id="PTHR43280:SF2">
    <property type="entry name" value="HTH-TYPE TRANSCRIPTIONAL REGULATOR EXSA"/>
    <property type="match status" value="1"/>
</dbReference>
<name>W8VVC9_9FLAO</name>
<dbReference type="AlphaFoldDB" id="W8VVC9"/>
<dbReference type="Proteomes" id="UP000031760">
    <property type="component" value="Chromosome"/>
</dbReference>
<dbReference type="RefSeq" id="WP_041495957.1">
    <property type="nucleotide sequence ID" value="NZ_AP014548.1"/>
</dbReference>
<dbReference type="Gene3D" id="1.10.10.60">
    <property type="entry name" value="Homeodomain-like"/>
    <property type="match status" value="1"/>
</dbReference>
<dbReference type="GO" id="GO:0003700">
    <property type="term" value="F:DNA-binding transcription factor activity"/>
    <property type="evidence" value="ECO:0007669"/>
    <property type="project" value="InterPro"/>
</dbReference>
<dbReference type="PROSITE" id="PS01124">
    <property type="entry name" value="HTH_ARAC_FAMILY_2"/>
    <property type="match status" value="1"/>
</dbReference>
<evidence type="ECO:0000259" key="2">
    <source>
        <dbReference type="PROSITE" id="PS01124"/>
    </source>
</evidence>
<sequence>MKFISDPNFSHSLFKDVVRIDYQSDMPPYLINDYGYTYLMFCYGDFEAVDHKGNLVPVPQKLVKGTGDYFSITAHKDNIWITLEMPNHVLYNITGIPSNRSRNVLYDLESYVDPTVLDSLYDALRNKESISGIIETVDEHLSHYYSKWGRPLKSTPIVEYIYQEKGLITLADLQVQFPYSERTLERMFNKEVGCSPYRFICLVRFNYVIREIENNPEVLISDLTAQYNYYDHSHFEKDFQKFLGQSVSNYKNEFNPLLTQALARKFVKADDA</sequence>
<dbReference type="EMBL" id="AP014548">
    <property type="protein sequence ID" value="BAO55333.1"/>
    <property type="molecule type" value="Genomic_DNA"/>
</dbReference>
<dbReference type="OrthoDB" id="511992at2"/>
<dbReference type="SMART" id="SM00342">
    <property type="entry name" value="HTH_ARAC"/>
    <property type="match status" value="1"/>
</dbReference>
<reference evidence="3 4" key="1">
    <citation type="journal article" date="2014" name="Proc. Natl. Acad. Sci. U.S.A.">
        <title>Functional characterization of flavobacteria rhodopsins reveals a unique class of light-driven chloride pump in bacteria.</title>
        <authorList>
            <person name="Yoshizawa S."/>
            <person name="Kumagai Y."/>
            <person name="Kim H."/>
            <person name="Ogura Y."/>
            <person name="Hayashi T."/>
            <person name="Iwasaki W."/>
            <person name="DeLong E.F."/>
            <person name="Kogure K."/>
        </authorList>
    </citation>
    <scope>NUCLEOTIDE SEQUENCE [LARGE SCALE GENOMIC DNA]</scope>
    <source>
        <strain evidence="3 4">S1-08</strain>
    </source>
</reference>
<proteinExistence type="predicted"/>
<keyword evidence="4" id="KW-1185">Reference proteome</keyword>
<evidence type="ECO:0000313" key="3">
    <source>
        <dbReference type="EMBL" id="BAO55333.1"/>
    </source>
</evidence>
<dbReference type="GO" id="GO:0043565">
    <property type="term" value="F:sequence-specific DNA binding"/>
    <property type="evidence" value="ECO:0007669"/>
    <property type="project" value="InterPro"/>
</dbReference>
<organism evidence="3 4">
    <name type="scientific">Nonlabens marinus S1-08</name>
    <dbReference type="NCBI Taxonomy" id="1454201"/>
    <lineage>
        <taxon>Bacteria</taxon>
        <taxon>Pseudomonadati</taxon>
        <taxon>Bacteroidota</taxon>
        <taxon>Flavobacteriia</taxon>
        <taxon>Flavobacteriales</taxon>
        <taxon>Flavobacteriaceae</taxon>
        <taxon>Nonlabens</taxon>
    </lineage>
</organism>
<dbReference type="PANTHER" id="PTHR43280">
    <property type="entry name" value="ARAC-FAMILY TRANSCRIPTIONAL REGULATOR"/>
    <property type="match status" value="1"/>
</dbReference>